<comment type="caution">
    <text evidence="2">The sequence shown here is derived from an EMBL/GenBank/DDBJ whole genome shotgun (WGS) entry which is preliminary data.</text>
</comment>
<gene>
    <name evidence="2" type="ORF">Sya03_30170</name>
</gene>
<feature type="compositionally biased region" description="Polar residues" evidence="1">
    <location>
        <begin position="7"/>
        <end position="25"/>
    </location>
</feature>
<sequence length="72" mass="7528">MTGYVSAMSSDAQQNTDAGSSTDQHVTGPDETGVFTDDQRPTGDTPIHGSSNAGVNDTAANRVASERELRED</sequence>
<keyword evidence="3" id="KW-1185">Reference proteome</keyword>
<feature type="region of interest" description="Disordered" evidence="1">
    <location>
        <begin position="1"/>
        <end position="72"/>
    </location>
</feature>
<accession>A0A8J3Y8W0</accession>
<reference evidence="2" key="1">
    <citation type="submission" date="2021-01" db="EMBL/GenBank/DDBJ databases">
        <title>Whole genome shotgun sequence of Spirilliplanes yamanashiensis NBRC 15828.</title>
        <authorList>
            <person name="Komaki H."/>
            <person name="Tamura T."/>
        </authorList>
    </citation>
    <scope>NUCLEOTIDE SEQUENCE</scope>
    <source>
        <strain evidence="2">NBRC 15828</strain>
    </source>
</reference>
<evidence type="ECO:0000313" key="2">
    <source>
        <dbReference type="EMBL" id="GIJ03665.1"/>
    </source>
</evidence>
<dbReference type="Proteomes" id="UP000652013">
    <property type="component" value="Unassembled WGS sequence"/>
</dbReference>
<evidence type="ECO:0000313" key="3">
    <source>
        <dbReference type="Proteomes" id="UP000652013"/>
    </source>
</evidence>
<name>A0A8J3Y8W0_9ACTN</name>
<dbReference type="EMBL" id="BOOY01000022">
    <property type="protein sequence ID" value="GIJ03665.1"/>
    <property type="molecule type" value="Genomic_DNA"/>
</dbReference>
<protein>
    <submittedName>
        <fullName evidence="2">Uncharacterized protein</fullName>
    </submittedName>
</protein>
<evidence type="ECO:0000256" key="1">
    <source>
        <dbReference type="SAM" id="MobiDB-lite"/>
    </source>
</evidence>
<proteinExistence type="predicted"/>
<organism evidence="2 3">
    <name type="scientific">Spirilliplanes yamanashiensis</name>
    <dbReference type="NCBI Taxonomy" id="42233"/>
    <lineage>
        <taxon>Bacteria</taxon>
        <taxon>Bacillati</taxon>
        <taxon>Actinomycetota</taxon>
        <taxon>Actinomycetes</taxon>
        <taxon>Micromonosporales</taxon>
        <taxon>Micromonosporaceae</taxon>
        <taxon>Spirilliplanes</taxon>
    </lineage>
</organism>
<dbReference type="AlphaFoldDB" id="A0A8J3Y8W0"/>
<feature type="compositionally biased region" description="Polar residues" evidence="1">
    <location>
        <begin position="48"/>
        <end position="59"/>
    </location>
</feature>